<protein>
    <submittedName>
        <fullName evidence="2">Uncharacterized protein</fullName>
    </submittedName>
</protein>
<feature type="region of interest" description="Disordered" evidence="1">
    <location>
        <begin position="1"/>
        <end position="21"/>
    </location>
</feature>
<proteinExistence type="predicted"/>
<evidence type="ECO:0000313" key="2">
    <source>
        <dbReference type="EMBL" id="CDW46884.1"/>
    </source>
</evidence>
<dbReference type="AlphaFoldDB" id="A0A0K2V8T9"/>
<evidence type="ECO:0000256" key="1">
    <source>
        <dbReference type="SAM" id="MobiDB-lite"/>
    </source>
</evidence>
<sequence>MGSNQRFGRTGNTSRAPSPLVVTTQSAEANATFDKSHLNWFQQSRARGVCFSNLVLGIDHSLERKI</sequence>
<organism evidence="2">
    <name type="scientific">Lepeophtheirus salmonis</name>
    <name type="common">Salmon louse</name>
    <name type="synonym">Caligus salmonis</name>
    <dbReference type="NCBI Taxonomy" id="72036"/>
    <lineage>
        <taxon>Eukaryota</taxon>
        <taxon>Metazoa</taxon>
        <taxon>Ecdysozoa</taxon>
        <taxon>Arthropoda</taxon>
        <taxon>Crustacea</taxon>
        <taxon>Multicrustacea</taxon>
        <taxon>Hexanauplia</taxon>
        <taxon>Copepoda</taxon>
        <taxon>Siphonostomatoida</taxon>
        <taxon>Caligidae</taxon>
        <taxon>Lepeophtheirus</taxon>
    </lineage>
</organism>
<name>A0A0K2V8T9_LEPSM</name>
<dbReference type="EMBL" id="HACA01029523">
    <property type="protein sequence ID" value="CDW46884.1"/>
    <property type="molecule type" value="Transcribed_RNA"/>
</dbReference>
<reference evidence="2" key="1">
    <citation type="submission" date="2014-05" db="EMBL/GenBank/DDBJ databases">
        <authorList>
            <person name="Chronopoulou M."/>
        </authorList>
    </citation>
    <scope>NUCLEOTIDE SEQUENCE</scope>
    <source>
        <tissue evidence="2">Whole organism</tissue>
    </source>
</reference>
<accession>A0A0K2V8T9</accession>